<name>A0A6A6IVU8_9PLEO</name>
<evidence type="ECO:0000256" key="4">
    <source>
        <dbReference type="ARBA" id="ARBA00023136"/>
    </source>
</evidence>
<feature type="transmembrane region" description="Helical" evidence="6">
    <location>
        <begin position="356"/>
        <end position="379"/>
    </location>
</feature>
<dbReference type="Gene3D" id="1.20.1250.20">
    <property type="entry name" value="MFS general substrate transporter like domains"/>
    <property type="match status" value="1"/>
</dbReference>
<feature type="transmembrane region" description="Helical" evidence="6">
    <location>
        <begin position="422"/>
        <end position="439"/>
    </location>
</feature>
<dbReference type="InterPro" id="IPR036259">
    <property type="entry name" value="MFS_trans_sf"/>
</dbReference>
<evidence type="ECO:0000256" key="5">
    <source>
        <dbReference type="SAM" id="MobiDB-lite"/>
    </source>
</evidence>
<dbReference type="RefSeq" id="XP_033689392.1">
    <property type="nucleotide sequence ID" value="XM_033826480.1"/>
</dbReference>
<dbReference type="OrthoDB" id="196103at2759"/>
<dbReference type="GO" id="GO:0016020">
    <property type="term" value="C:membrane"/>
    <property type="evidence" value="ECO:0007669"/>
    <property type="project" value="UniProtKB-SubCell"/>
</dbReference>
<dbReference type="Pfam" id="PF07690">
    <property type="entry name" value="MFS_1"/>
    <property type="match status" value="1"/>
</dbReference>
<feature type="transmembrane region" description="Helical" evidence="6">
    <location>
        <begin position="126"/>
        <end position="150"/>
    </location>
</feature>
<feature type="transmembrane region" description="Helical" evidence="6">
    <location>
        <begin position="282"/>
        <end position="303"/>
    </location>
</feature>
<dbReference type="Proteomes" id="UP000800094">
    <property type="component" value="Unassembled WGS sequence"/>
</dbReference>
<dbReference type="GeneID" id="54579810"/>
<organism evidence="7 8">
    <name type="scientific">Trematosphaeria pertusa</name>
    <dbReference type="NCBI Taxonomy" id="390896"/>
    <lineage>
        <taxon>Eukaryota</taxon>
        <taxon>Fungi</taxon>
        <taxon>Dikarya</taxon>
        <taxon>Ascomycota</taxon>
        <taxon>Pezizomycotina</taxon>
        <taxon>Dothideomycetes</taxon>
        <taxon>Pleosporomycetidae</taxon>
        <taxon>Pleosporales</taxon>
        <taxon>Massarineae</taxon>
        <taxon>Trematosphaeriaceae</taxon>
        <taxon>Trematosphaeria</taxon>
    </lineage>
</organism>
<feature type="transmembrane region" description="Helical" evidence="6">
    <location>
        <begin position="33"/>
        <end position="54"/>
    </location>
</feature>
<reference evidence="7" key="1">
    <citation type="journal article" date="2020" name="Stud. Mycol.">
        <title>101 Dothideomycetes genomes: a test case for predicting lifestyles and emergence of pathogens.</title>
        <authorList>
            <person name="Haridas S."/>
            <person name="Albert R."/>
            <person name="Binder M."/>
            <person name="Bloem J."/>
            <person name="Labutti K."/>
            <person name="Salamov A."/>
            <person name="Andreopoulos B."/>
            <person name="Baker S."/>
            <person name="Barry K."/>
            <person name="Bills G."/>
            <person name="Bluhm B."/>
            <person name="Cannon C."/>
            <person name="Castanera R."/>
            <person name="Culley D."/>
            <person name="Daum C."/>
            <person name="Ezra D."/>
            <person name="Gonzalez J."/>
            <person name="Henrissat B."/>
            <person name="Kuo A."/>
            <person name="Liang C."/>
            <person name="Lipzen A."/>
            <person name="Lutzoni F."/>
            <person name="Magnuson J."/>
            <person name="Mondo S."/>
            <person name="Nolan M."/>
            <person name="Ohm R."/>
            <person name="Pangilinan J."/>
            <person name="Park H.-J."/>
            <person name="Ramirez L."/>
            <person name="Alfaro M."/>
            <person name="Sun H."/>
            <person name="Tritt A."/>
            <person name="Yoshinaga Y."/>
            <person name="Zwiers L.-H."/>
            <person name="Turgeon B."/>
            <person name="Goodwin S."/>
            <person name="Spatafora J."/>
            <person name="Crous P."/>
            <person name="Grigoriev I."/>
        </authorList>
    </citation>
    <scope>NUCLEOTIDE SEQUENCE</scope>
    <source>
        <strain evidence="7">CBS 122368</strain>
    </source>
</reference>
<sequence length="477" mass="52151">MAEPSLSNLESSSDLPANNTEKRDHPTKWHRSTFYNITILGLCNFSAPGIWGAMNSLGAGGQASPGLVNAANALTFCLMVVSCYFSSVLVKYVGIKGALVFGTIGYAPFAAGLYTNNRFGTTWLTLFGAALCGISAGVFWMAEAAIAIAYPEPWNKGKALGYWLTYRLAGQILGGAINLGLNADRNQAGKVSYTVYLVFIALQAAGPAVALLLNKPSKVQRKDGKKVELKILQDPWFEIKETTRLFFTKRFLLTVLWIGQAVFAEAVFFTYLALWFSVRARALGSFVSGLVAVTGGNLLGFYLDTHRISLRTRARGAFSFIAVFQGACWIWVSVLVTRFRDTQPTYDWASPGFGNAFAVFILLTACFQANYLFLYFFIANLAEDEPQVIRYAALLRGTESAWQAVSYGVTSVTVFAEVGAVYWNFALWGVAIYPAWLVLRHFGKDNESVIEHHSDGSGSEGVEVAVQVQQDGKETLG</sequence>
<keyword evidence="2 6" id="KW-0812">Transmembrane</keyword>
<feature type="transmembrane region" description="Helical" evidence="6">
    <location>
        <begin position="315"/>
        <end position="336"/>
    </location>
</feature>
<keyword evidence="3 6" id="KW-1133">Transmembrane helix</keyword>
<dbReference type="SUPFAM" id="SSF103473">
    <property type="entry name" value="MFS general substrate transporter"/>
    <property type="match status" value="1"/>
</dbReference>
<protein>
    <submittedName>
        <fullName evidence="7">MFS general substrate transporter</fullName>
    </submittedName>
</protein>
<evidence type="ECO:0000256" key="3">
    <source>
        <dbReference type="ARBA" id="ARBA00022989"/>
    </source>
</evidence>
<proteinExistence type="predicted"/>
<feature type="transmembrane region" description="Helical" evidence="6">
    <location>
        <begin position="251"/>
        <end position="276"/>
    </location>
</feature>
<gene>
    <name evidence="7" type="ORF">BU26DRAFT_500155</name>
</gene>
<feature type="transmembrane region" description="Helical" evidence="6">
    <location>
        <begin position="66"/>
        <end position="85"/>
    </location>
</feature>
<feature type="region of interest" description="Disordered" evidence="5">
    <location>
        <begin position="1"/>
        <end position="26"/>
    </location>
</feature>
<dbReference type="InterPro" id="IPR051617">
    <property type="entry name" value="UNC-93-like_regulator"/>
</dbReference>
<feature type="transmembrane region" description="Helical" evidence="6">
    <location>
        <begin position="97"/>
        <end position="114"/>
    </location>
</feature>
<keyword evidence="8" id="KW-1185">Reference proteome</keyword>
<feature type="compositionally biased region" description="Polar residues" evidence="5">
    <location>
        <begin position="1"/>
        <end position="19"/>
    </location>
</feature>
<evidence type="ECO:0000313" key="7">
    <source>
        <dbReference type="EMBL" id="KAF2254388.1"/>
    </source>
</evidence>
<dbReference type="EMBL" id="ML987190">
    <property type="protein sequence ID" value="KAF2254388.1"/>
    <property type="molecule type" value="Genomic_DNA"/>
</dbReference>
<dbReference type="PANTHER" id="PTHR23294">
    <property type="entry name" value="ET TRANSLATION PRODUCT-RELATED"/>
    <property type="match status" value="1"/>
</dbReference>
<dbReference type="AlphaFoldDB" id="A0A6A6IVU8"/>
<dbReference type="InterPro" id="IPR011701">
    <property type="entry name" value="MFS"/>
</dbReference>
<evidence type="ECO:0000256" key="6">
    <source>
        <dbReference type="SAM" id="Phobius"/>
    </source>
</evidence>
<dbReference type="PANTHER" id="PTHR23294:SF19">
    <property type="entry name" value="DUF895 DOMAIN MEMBRANE PROTEIN-RELATED"/>
    <property type="match status" value="1"/>
</dbReference>
<keyword evidence="4 6" id="KW-0472">Membrane</keyword>
<accession>A0A6A6IVU8</accession>
<dbReference type="GO" id="GO:0022857">
    <property type="term" value="F:transmembrane transporter activity"/>
    <property type="evidence" value="ECO:0007669"/>
    <property type="project" value="InterPro"/>
</dbReference>
<comment type="subcellular location">
    <subcellularLocation>
        <location evidence="1">Membrane</location>
        <topology evidence="1">Multi-pass membrane protein</topology>
    </subcellularLocation>
</comment>
<feature type="transmembrane region" description="Helical" evidence="6">
    <location>
        <begin position="193"/>
        <end position="213"/>
    </location>
</feature>
<evidence type="ECO:0000313" key="8">
    <source>
        <dbReference type="Proteomes" id="UP000800094"/>
    </source>
</evidence>
<evidence type="ECO:0000256" key="2">
    <source>
        <dbReference type="ARBA" id="ARBA00022692"/>
    </source>
</evidence>
<feature type="transmembrane region" description="Helical" evidence="6">
    <location>
        <begin position="162"/>
        <end position="181"/>
    </location>
</feature>
<evidence type="ECO:0000256" key="1">
    <source>
        <dbReference type="ARBA" id="ARBA00004141"/>
    </source>
</evidence>